<name>A0A9W9C2B3_9PLEO</name>
<dbReference type="Proteomes" id="UP001140562">
    <property type="component" value="Unassembled WGS sequence"/>
</dbReference>
<sequence length="257" mass="29006">MGRPSFDASGLQCTVSGVFNNPIVEVVDQGDLNFDMSDEELWKTIRSWRPAVESLDDIYLTGEGLLEAYCRILVWDSFSEAHLSFAKSLESLKKVWCGDESSSKREFTRELADENSYFRRVHVITRNRKLYRTSSGHIGLGPADAQPYDVVCILLGCRYPVILRPAADRKYQVVGTCYTHGLMNGEILYNNEHTRKSNVHVDPSDPDTGRGRHTPQDLLEKAGLRVDGRQKGYPWTCWVSDKTLLAAGIQIEDFVLA</sequence>
<dbReference type="EMBL" id="JAPEUV010000016">
    <property type="protein sequence ID" value="KAJ4340498.1"/>
    <property type="molecule type" value="Genomic_DNA"/>
</dbReference>
<reference evidence="2" key="1">
    <citation type="submission" date="2022-10" db="EMBL/GenBank/DDBJ databases">
        <title>Tapping the CABI collections for fungal endophytes: first genome assemblies for Collariella, Neodidymelliopsis, Ascochyta clinopodiicola, Didymella pomorum, Didymosphaeria variabile, Neocosmospora piperis and Neocucurbitaria cava.</title>
        <authorList>
            <person name="Hill R."/>
        </authorList>
    </citation>
    <scope>NUCLEOTIDE SEQUENCE</scope>
    <source>
        <strain evidence="2">IMI 360193</strain>
    </source>
</reference>
<evidence type="ECO:0000313" key="3">
    <source>
        <dbReference type="Proteomes" id="UP001140562"/>
    </source>
</evidence>
<dbReference type="PANTHER" id="PTHR24148:SF64">
    <property type="entry name" value="HETEROKARYON INCOMPATIBILITY DOMAIN-CONTAINING PROTEIN"/>
    <property type="match status" value="1"/>
</dbReference>
<feature type="compositionally biased region" description="Basic and acidic residues" evidence="1">
    <location>
        <begin position="207"/>
        <end position="217"/>
    </location>
</feature>
<comment type="caution">
    <text evidence="2">The sequence shown here is derived from an EMBL/GenBank/DDBJ whole genome shotgun (WGS) entry which is preliminary data.</text>
</comment>
<protein>
    <submittedName>
        <fullName evidence="2">Uncharacterized protein</fullName>
    </submittedName>
</protein>
<dbReference type="AlphaFoldDB" id="A0A9W9C2B3"/>
<dbReference type="OrthoDB" id="2157530at2759"/>
<evidence type="ECO:0000256" key="1">
    <source>
        <dbReference type="SAM" id="MobiDB-lite"/>
    </source>
</evidence>
<dbReference type="PANTHER" id="PTHR24148">
    <property type="entry name" value="ANKYRIN REPEAT DOMAIN-CONTAINING PROTEIN 39 HOMOLOG-RELATED"/>
    <property type="match status" value="1"/>
</dbReference>
<dbReference type="Pfam" id="PF26639">
    <property type="entry name" value="Het-6_barrel"/>
    <property type="match status" value="1"/>
</dbReference>
<gene>
    <name evidence="2" type="ORF">N0V87_002483</name>
</gene>
<proteinExistence type="predicted"/>
<dbReference type="InterPro" id="IPR052895">
    <property type="entry name" value="HetReg/Transcr_Mod"/>
</dbReference>
<evidence type="ECO:0000313" key="2">
    <source>
        <dbReference type="EMBL" id="KAJ4340498.1"/>
    </source>
</evidence>
<organism evidence="2 3">
    <name type="scientific">Didymella glomerata</name>
    <dbReference type="NCBI Taxonomy" id="749621"/>
    <lineage>
        <taxon>Eukaryota</taxon>
        <taxon>Fungi</taxon>
        <taxon>Dikarya</taxon>
        <taxon>Ascomycota</taxon>
        <taxon>Pezizomycotina</taxon>
        <taxon>Dothideomycetes</taxon>
        <taxon>Pleosporomycetidae</taxon>
        <taxon>Pleosporales</taxon>
        <taxon>Pleosporineae</taxon>
        <taxon>Didymellaceae</taxon>
        <taxon>Didymella</taxon>
    </lineage>
</organism>
<accession>A0A9W9C2B3</accession>
<keyword evidence="3" id="KW-1185">Reference proteome</keyword>
<feature type="region of interest" description="Disordered" evidence="1">
    <location>
        <begin position="195"/>
        <end position="217"/>
    </location>
</feature>